<evidence type="ECO:0000313" key="2">
    <source>
        <dbReference type="EMBL" id="BBM88025.1"/>
    </source>
</evidence>
<organism evidence="2 3">
    <name type="scientific">Uabimicrobium amorphum</name>
    <dbReference type="NCBI Taxonomy" id="2596890"/>
    <lineage>
        <taxon>Bacteria</taxon>
        <taxon>Pseudomonadati</taxon>
        <taxon>Planctomycetota</taxon>
        <taxon>Candidatus Uabimicrobiia</taxon>
        <taxon>Candidatus Uabimicrobiales</taxon>
        <taxon>Candidatus Uabimicrobiaceae</taxon>
        <taxon>Candidatus Uabimicrobium</taxon>
    </lineage>
</organism>
<dbReference type="KEGG" id="uam:UABAM_06441"/>
<reference evidence="2 3" key="1">
    <citation type="submission" date="2019-08" db="EMBL/GenBank/DDBJ databases">
        <title>Complete genome sequence of Candidatus Uab amorphum.</title>
        <authorList>
            <person name="Shiratori T."/>
            <person name="Suzuki S."/>
            <person name="Kakizawa Y."/>
            <person name="Ishida K."/>
        </authorList>
    </citation>
    <scope>NUCLEOTIDE SEQUENCE [LARGE SCALE GENOMIC DNA]</scope>
    <source>
        <strain evidence="2 3">SRT547</strain>
    </source>
</reference>
<evidence type="ECO:0008006" key="4">
    <source>
        <dbReference type="Google" id="ProtNLM"/>
    </source>
</evidence>
<keyword evidence="1" id="KW-0175">Coiled coil</keyword>
<sequence length="581" mass="67889">MDYMEPYAKENNLLQLSLFHFGKRRPVPEKTISEWADGRGNYKLTCVCQYGVPGSFEQDVYAACMRIWVKNGMPATSIKLNYSDIARELNLTPIKAWVGKIKKSLRKLAQARYEFVQCFIKADDAGNKKVSTHFSLFDSASLFEHERGKSKRISESELIFPDIIKGNLEAKYYQLLDMVWYRALPEGLARRLYEYLAKRHYHNVDGKFTISEEALCRWLPIVDKNVTNRRKRLAKISNSLIDKGFLSSYVFDKKKKLCIFEYARNPTPKVHDIVTSSGKDNAKDCIVTAEEQAVFVDFLDWINNIPYFHKSKKRDIASLPISKVIDLYPKIRGSYEELVEKNEKPKAVWIHKEFMKHAKKKDVQIRKVAPADNSQLSLFQDEPESVELDYDFEQSKMDIDQDKIDADLSDLFKKMNVKKCSNALKKAVRKYYDSHGFEYVKWNILYANNYAKKNYSPYLQKALAENWGEEWAEQEKARIEIAEKREKEIVEKIELKQQEDDDLVKLKEDFLAKIGRLRKTTKRKLWLEAEEETPKNSIGRGMNVKIAYSKKLLSYVNSKNCNFPEKVVKELSFIKEIAFEE</sequence>
<evidence type="ECO:0000256" key="1">
    <source>
        <dbReference type="SAM" id="Coils"/>
    </source>
</evidence>
<dbReference type="RefSeq" id="WP_151972127.1">
    <property type="nucleotide sequence ID" value="NZ_AP019860.1"/>
</dbReference>
<dbReference type="AlphaFoldDB" id="A0A5S9F6L8"/>
<gene>
    <name evidence="2" type="ORF">UABAM_06441</name>
</gene>
<proteinExistence type="predicted"/>
<protein>
    <recommendedName>
        <fullName evidence="4">Initiator Rep protein domain-containing protein</fullName>
    </recommendedName>
</protein>
<dbReference type="OrthoDB" id="9774004at2"/>
<dbReference type="Proteomes" id="UP000326354">
    <property type="component" value="Chromosome"/>
</dbReference>
<keyword evidence="3" id="KW-1185">Reference proteome</keyword>
<evidence type="ECO:0000313" key="3">
    <source>
        <dbReference type="Proteomes" id="UP000326354"/>
    </source>
</evidence>
<dbReference type="EMBL" id="AP019860">
    <property type="protein sequence ID" value="BBM88025.1"/>
    <property type="molecule type" value="Genomic_DNA"/>
</dbReference>
<feature type="coiled-coil region" evidence="1">
    <location>
        <begin position="472"/>
        <end position="499"/>
    </location>
</feature>
<accession>A0A5S9F6L8</accession>
<name>A0A5S9F6L8_UABAM</name>